<dbReference type="OrthoDB" id="8654052at2"/>
<protein>
    <submittedName>
        <fullName evidence="4">TetR family transcriptional regulator</fullName>
    </submittedName>
</protein>
<evidence type="ECO:0000256" key="1">
    <source>
        <dbReference type="ARBA" id="ARBA00023125"/>
    </source>
</evidence>
<dbReference type="InterPro" id="IPR001647">
    <property type="entry name" value="HTH_TetR"/>
</dbReference>
<dbReference type="AlphaFoldDB" id="A0A543ARN3"/>
<dbReference type="Pfam" id="PF00440">
    <property type="entry name" value="TetR_N"/>
    <property type="match status" value="1"/>
</dbReference>
<dbReference type="EMBL" id="VFOW01000001">
    <property type="protein sequence ID" value="TQL75240.1"/>
    <property type="molecule type" value="Genomic_DNA"/>
</dbReference>
<dbReference type="InParanoid" id="A0A543ARN3"/>
<keyword evidence="1 2" id="KW-0238">DNA-binding</keyword>
<dbReference type="RefSeq" id="WP_142034959.1">
    <property type="nucleotide sequence ID" value="NZ_JBHTGS010000001.1"/>
</dbReference>
<dbReference type="SUPFAM" id="SSF46689">
    <property type="entry name" value="Homeodomain-like"/>
    <property type="match status" value="1"/>
</dbReference>
<evidence type="ECO:0000313" key="5">
    <source>
        <dbReference type="Proteomes" id="UP000317043"/>
    </source>
</evidence>
<evidence type="ECO:0000259" key="3">
    <source>
        <dbReference type="PROSITE" id="PS50977"/>
    </source>
</evidence>
<comment type="caution">
    <text evidence="4">The sequence shown here is derived from an EMBL/GenBank/DDBJ whole genome shotgun (WGS) entry which is preliminary data.</text>
</comment>
<evidence type="ECO:0000313" key="4">
    <source>
        <dbReference type="EMBL" id="TQL75240.1"/>
    </source>
</evidence>
<proteinExistence type="predicted"/>
<accession>A0A543ARN3</accession>
<gene>
    <name evidence="4" type="ORF">FB566_0737</name>
</gene>
<reference evidence="4 5" key="1">
    <citation type="submission" date="2019-06" db="EMBL/GenBank/DDBJ databases">
        <title>Sequencing the genomes of 1000 actinobacteria strains.</title>
        <authorList>
            <person name="Klenk H.-P."/>
        </authorList>
    </citation>
    <scope>NUCLEOTIDE SEQUENCE [LARGE SCALE GENOMIC DNA]</scope>
    <source>
        <strain evidence="4 5">DSM 45928</strain>
    </source>
</reference>
<organism evidence="4 5">
    <name type="scientific">Stackebrandtia endophytica</name>
    <dbReference type="NCBI Taxonomy" id="1496996"/>
    <lineage>
        <taxon>Bacteria</taxon>
        <taxon>Bacillati</taxon>
        <taxon>Actinomycetota</taxon>
        <taxon>Actinomycetes</taxon>
        <taxon>Glycomycetales</taxon>
        <taxon>Glycomycetaceae</taxon>
        <taxon>Stackebrandtia</taxon>
    </lineage>
</organism>
<dbReference type="Proteomes" id="UP000317043">
    <property type="component" value="Unassembled WGS sequence"/>
</dbReference>
<sequence length="185" mass="20141">MGARELGQAALRLLNADPTASMGQIATAAGISRATLHRTFATREDLIKFLGRMSLESWRDALDGAGIEAAGDGGDPREITDAMRRLCGELIRDADEYGFILTDPTAERDEELVSEAELLQNRELRFYAAAQEAGVLRADLPVAWIANAVFGLLVGLRDGLRRGDIAVRDAERLLRETLFNGVSAR</sequence>
<evidence type="ECO:0000256" key="2">
    <source>
        <dbReference type="PROSITE-ProRule" id="PRU00335"/>
    </source>
</evidence>
<dbReference type="InterPro" id="IPR009057">
    <property type="entry name" value="Homeodomain-like_sf"/>
</dbReference>
<dbReference type="PROSITE" id="PS50977">
    <property type="entry name" value="HTH_TETR_2"/>
    <property type="match status" value="1"/>
</dbReference>
<keyword evidence="5" id="KW-1185">Reference proteome</keyword>
<feature type="domain" description="HTH tetR-type" evidence="3">
    <location>
        <begin position="1"/>
        <end position="58"/>
    </location>
</feature>
<dbReference type="Gene3D" id="1.10.357.10">
    <property type="entry name" value="Tetracycline Repressor, domain 2"/>
    <property type="match status" value="1"/>
</dbReference>
<name>A0A543ARN3_9ACTN</name>
<dbReference type="GO" id="GO:0003677">
    <property type="term" value="F:DNA binding"/>
    <property type="evidence" value="ECO:0007669"/>
    <property type="project" value="UniProtKB-UniRule"/>
</dbReference>
<feature type="DNA-binding region" description="H-T-H motif" evidence="2">
    <location>
        <begin position="21"/>
        <end position="40"/>
    </location>
</feature>